<feature type="transmembrane region" description="Helical" evidence="2">
    <location>
        <begin position="27"/>
        <end position="47"/>
    </location>
</feature>
<evidence type="ECO:0000256" key="2">
    <source>
        <dbReference type="SAM" id="Phobius"/>
    </source>
</evidence>
<dbReference type="EMBL" id="UINC01098338">
    <property type="protein sequence ID" value="SVC56782.1"/>
    <property type="molecule type" value="Genomic_DNA"/>
</dbReference>
<proteinExistence type="predicted"/>
<dbReference type="InterPro" id="IPR002528">
    <property type="entry name" value="MATE_fam"/>
</dbReference>
<evidence type="ECO:0000256" key="1">
    <source>
        <dbReference type="ARBA" id="ARBA00022448"/>
    </source>
</evidence>
<evidence type="ECO:0008006" key="4">
    <source>
        <dbReference type="Google" id="ProtNLM"/>
    </source>
</evidence>
<feature type="transmembrane region" description="Helical" evidence="2">
    <location>
        <begin position="183"/>
        <end position="206"/>
    </location>
</feature>
<dbReference type="PANTHER" id="PTHR43298">
    <property type="entry name" value="MULTIDRUG RESISTANCE PROTEIN NORM-RELATED"/>
    <property type="match status" value="1"/>
</dbReference>
<organism evidence="3">
    <name type="scientific">marine metagenome</name>
    <dbReference type="NCBI Taxonomy" id="408172"/>
    <lineage>
        <taxon>unclassified sequences</taxon>
        <taxon>metagenomes</taxon>
        <taxon>ecological metagenomes</taxon>
    </lineage>
</organism>
<feature type="transmembrane region" description="Helical" evidence="2">
    <location>
        <begin position="59"/>
        <end position="79"/>
    </location>
</feature>
<reference evidence="3" key="1">
    <citation type="submission" date="2018-05" db="EMBL/GenBank/DDBJ databases">
        <authorList>
            <person name="Lanie J.A."/>
            <person name="Ng W.-L."/>
            <person name="Kazmierczak K.M."/>
            <person name="Andrzejewski T.M."/>
            <person name="Davidsen T.M."/>
            <person name="Wayne K.J."/>
            <person name="Tettelin H."/>
            <person name="Glass J.I."/>
            <person name="Rusch D."/>
            <person name="Podicherti R."/>
            <person name="Tsui H.-C.T."/>
            <person name="Winkler M.E."/>
        </authorList>
    </citation>
    <scope>NUCLEOTIDE SEQUENCE</scope>
</reference>
<keyword evidence="2" id="KW-0812">Transmembrane</keyword>
<dbReference type="PANTHER" id="PTHR43298:SF2">
    <property type="entry name" value="FMN_FAD EXPORTER YEEO-RELATED"/>
    <property type="match status" value="1"/>
</dbReference>
<dbReference type="GO" id="GO:0042910">
    <property type="term" value="F:xenobiotic transmembrane transporter activity"/>
    <property type="evidence" value="ECO:0007669"/>
    <property type="project" value="InterPro"/>
</dbReference>
<gene>
    <name evidence="3" type="ORF">METZ01_LOCUS309636</name>
</gene>
<feature type="non-terminal residue" evidence="3">
    <location>
        <position position="1"/>
    </location>
</feature>
<evidence type="ECO:0000313" key="3">
    <source>
        <dbReference type="EMBL" id="SVC56782.1"/>
    </source>
</evidence>
<name>A0A382NAJ1_9ZZZZ</name>
<dbReference type="InterPro" id="IPR050222">
    <property type="entry name" value="MATE_MdtK"/>
</dbReference>
<feature type="transmembrane region" description="Helical" evidence="2">
    <location>
        <begin position="218"/>
        <end position="238"/>
    </location>
</feature>
<protein>
    <recommendedName>
        <fullName evidence="4">Polysaccharide biosynthesis protein C-terminal domain-containing protein</fullName>
    </recommendedName>
</protein>
<feature type="transmembrane region" description="Helical" evidence="2">
    <location>
        <begin position="100"/>
        <end position="126"/>
    </location>
</feature>
<sequence>DGLGLTIGMTVASFLRGIGDTKTPMKIGIAVNILNIVLNYGLIYGNFGLPRMEVQGSALGSAIAGLSGGAIYLVLYFRSRYAPYGARHIRLPSRRAVTRIFRIGVPIGIQRFLDIGSFVIFSALIGRLGDGQLAANQIAIQMMSISYMVGLGIGMASTVLVGQYIGAKRLDLAEKSTYSALKLAMACMVFVGLTFLLFPAQVIAFFNNDPDVIRYGRQGLIFAAFFQAFDALAVVLIGSLRGAGDTRWTMIAALIGAWVIFLPLTYYLAITVGLDFFGAWLAATVYICGLGIACYYRFRQGAWKQMTI</sequence>
<dbReference type="NCBIfam" id="TIGR00797">
    <property type="entry name" value="matE"/>
    <property type="match status" value="1"/>
</dbReference>
<accession>A0A382NAJ1</accession>
<dbReference type="GO" id="GO:0005886">
    <property type="term" value="C:plasma membrane"/>
    <property type="evidence" value="ECO:0007669"/>
    <property type="project" value="TreeGrafter"/>
</dbReference>
<dbReference type="GO" id="GO:0015297">
    <property type="term" value="F:antiporter activity"/>
    <property type="evidence" value="ECO:0007669"/>
    <property type="project" value="InterPro"/>
</dbReference>
<keyword evidence="2" id="KW-0472">Membrane</keyword>
<feature type="transmembrane region" description="Helical" evidence="2">
    <location>
        <begin position="250"/>
        <end position="270"/>
    </location>
</feature>
<keyword evidence="2" id="KW-1133">Transmembrane helix</keyword>
<dbReference type="AlphaFoldDB" id="A0A382NAJ1"/>
<feature type="transmembrane region" description="Helical" evidence="2">
    <location>
        <begin position="138"/>
        <end position="162"/>
    </location>
</feature>
<keyword evidence="1" id="KW-0813">Transport</keyword>
<dbReference type="Pfam" id="PF01554">
    <property type="entry name" value="MatE"/>
    <property type="match status" value="1"/>
</dbReference>
<feature type="transmembrane region" description="Helical" evidence="2">
    <location>
        <begin position="276"/>
        <end position="296"/>
    </location>
</feature>